<feature type="domain" description="Ice-binding protein C-terminal" evidence="2">
    <location>
        <begin position="219"/>
        <end position="241"/>
    </location>
</feature>
<feature type="chain" id="PRO_5045200019" description="Ice-binding protein C-terminal domain-containing protein" evidence="1">
    <location>
        <begin position="38"/>
        <end position="243"/>
    </location>
</feature>
<evidence type="ECO:0000313" key="3">
    <source>
        <dbReference type="EMBL" id="GAA5481555.1"/>
    </source>
</evidence>
<organism evidence="3 4">
    <name type="scientific">Haloferula sargassicola</name>
    <dbReference type="NCBI Taxonomy" id="490096"/>
    <lineage>
        <taxon>Bacteria</taxon>
        <taxon>Pseudomonadati</taxon>
        <taxon>Verrucomicrobiota</taxon>
        <taxon>Verrucomicrobiia</taxon>
        <taxon>Verrucomicrobiales</taxon>
        <taxon>Verrucomicrobiaceae</taxon>
        <taxon>Haloferula</taxon>
    </lineage>
</organism>
<evidence type="ECO:0000259" key="2">
    <source>
        <dbReference type="Pfam" id="PF07589"/>
    </source>
</evidence>
<protein>
    <recommendedName>
        <fullName evidence="2">Ice-binding protein C-terminal domain-containing protein</fullName>
    </recommendedName>
</protein>
<dbReference type="Proteomes" id="UP001476282">
    <property type="component" value="Unassembled WGS sequence"/>
</dbReference>
<reference evidence="3 4" key="1">
    <citation type="submission" date="2024-02" db="EMBL/GenBank/DDBJ databases">
        <title>Haloferula sargassicola NBRC 104335.</title>
        <authorList>
            <person name="Ichikawa N."/>
            <person name="Katano-Makiyama Y."/>
            <person name="Hidaka K."/>
        </authorList>
    </citation>
    <scope>NUCLEOTIDE SEQUENCE [LARGE SCALE GENOMIC DNA]</scope>
    <source>
        <strain evidence="3 4">NBRC 104335</strain>
    </source>
</reference>
<dbReference type="Pfam" id="PF07589">
    <property type="entry name" value="PEP-CTERM"/>
    <property type="match status" value="1"/>
</dbReference>
<dbReference type="EMBL" id="BAABRI010000003">
    <property type="protein sequence ID" value="GAA5481555.1"/>
    <property type="molecule type" value="Genomic_DNA"/>
</dbReference>
<evidence type="ECO:0000256" key="1">
    <source>
        <dbReference type="SAM" id="SignalP"/>
    </source>
</evidence>
<sequence length="243" mass="24810">MTPFSNQKRYNLMKPPHRMTRILPAILAPLCFSTGHAATVFADDFSEPDGTTIIGKAPDVGSAWTGTAPTISAGTFDTTGAGRAAFANFSVALGAGQVLTLTYDTLLPAGGAFFTGGYAGVSLYAGGSEQVFTGDLGIDTFWGVDQPAVGGAHASTDNTAATTATLTYFFDTGAWSFTTLSGANLSGTGVSGVAFDQLRIANGNGGDIRVDNLMVDISAVPEPSAALLLGLSAAGIGLRRRRA</sequence>
<accession>A0ABP9UJY9</accession>
<feature type="signal peptide" evidence="1">
    <location>
        <begin position="1"/>
        <end position="37"/>
    </location>
</feature>
<evidence type="ECO:0000313" key="4">
    <source>
        <dbReference type="Proteomes" id="UP001476282"/>
    </source>
</evidence>
<dbReference type="NCBIfam" id="TIGR02595">
    <property type="entry name" value="PEP_CTERM"/>
    <property type="match status" value="1"/>
</dbReference>
<comment type="caution">
    <text evidence="3">The sequence shown here is derived from an EMBL/GenBank/DDBJ whole genome shotgun (WGS) entry which is preliminary data.</text>
</comment>
<dbReference type="InterPro" id="IPR013424">
    <property type="entry name" value="Ice-binding_C"/>
</dbReference>
<proteinExistence type="predicted"/>
<keyword evidence="1" id="KW-0732">Signal</keyword>
<name>A0ABP9UJY9_9BACT</name>
<keyword evidence="4" id="KW-1185">Reference proteome</keyword>
<gene>
    <name evidence="3" type="ORF">Hsar01_00764</name>
</gene>